<name>A0A550CQ94_9AGAR</name>
<evidence type="ECO:0000313" key="3">
    <source>
        <dbReference type="Proteomes" id="UP000320762"/>
    </source>
</evidence>
<dbReference type="EMBL" id="VDMD01000003">
    <property type="protein sequence ID" value="TRM66966.1"/>
    <property type="molecule type" value="Genomic_DNA"/>
</dbReference>
<organism evidence="2 3">
    <name type="scientific">Schizophyllum amplum</name>
    <dbReference type="NCBI Taxonomy" id="97359"/>
    <lineage>
        <taxon>Eukaryota</taxon>
        <taxon>Fungi</taxon>
        <taxon>Dikarya</taxon>
        <taxon>Basidiomycota</taxon>
        <taxon>Agaricomycotina</taxon>
        <taxon>Agaricomycetes</taxon>
        <taxon>Agaricomycetidae</taxon>
        <taxon>Agaricales</taxon>
        <taxon>Schizophyllaceae</taxon>
        <taxon>Schizophyllum</taxon>
    </lineage>
</organism>
<feature type="region of interest" description="Disordered" evidence="1">
    <location>
        <begin position="1"/>
        <end position="53"/>
    </location>
</feature>
<dbReference type="Proteomes" id="UP000320762">
    <property type="component" value="Unassembled WGS sequence"/>
</dbReference>
<keyword evidence="3" id="KW-1185">Reference proteome</keyword>
<reference evidence="2 3" key="1">
    <citation type="journal article" date="2019" name="New Phytol.">
        <title>Comparative genomics reveals unique wood-decay strategies and fruiting body development in the Schizophyllaceae.</title>
        <authorList>
            <person name="Almasi E."/>
            <person name="Sahu N."/>
            <person name="Krizsan K."/>
            <person name="Balint B."/>
            <person name="Kovacs G.M."/>
            <person name="Kiss B."/>
            <person name="Cseklye J."/>
            <person name="Drula E."/>
            <person name="Henrissat B."/>
            <person name="Nagy I."/>
            <person name="Chovatia M."/>
            <person name="Adam C."/>
            <person name="LaButti K."/>
            <person name="Lipzen A."/>
            <person name="Riley R."/>
            <person name="Grigoriev I.V."/>
            <person name="Nagy L.G."/>
        </authorList>
    </citation>
    <scope>NUCLEOTIDE SEQUENCE [LARGE SCALE GENOMIC DNA]</scope>
    <source>
        <strain evidence="2 3">NL-1724</strain>
    </source>
</reference>
<accession>A0A550CQ94</accession>
<dbReference type="AlphaFoldDB" id="A0A550CQ94"/>
<comment type="caution">
    <text evidence="2">The sequence shown here is derived from an EMBL/GenBank/DDBJ whole genome shotgun (WGS) entry which is preliminary data.</text>
</comment>
<feature type="compositionally biased region" description="Pro residues" evidence="1">
    <location>
        <begin position="44"/>
        <end position="53"/>
    </location>
</feature>
<gene>
    <name evidence="2" type="ORF">BD626DRAFT_484358</name>
</gene>
<proteinExistence type="predicted"/>
<evidence type="ECO:0000256" key="1">
    <source>
        <dbReference type="SAM" id="MobiDB-lite"/>
    </source>
</evidence>
<protein>
    <submittedName>
        <fullName evidence="2">Uncharacterized protein</fullName>
    </submittedName>
</protein>
<evidence type="ECO:0000313" key="2">
    <source>
        <dbReference type="EMBL" id="TRM66966.1"/>
    </source>
</evidence>
<sequence length="53" mass="5600">MGHGAAGPPGASYRERWGTSRRLGPVAGRMPGVSRSRSCLLLPGRPPKYSNPP</sequence>